<name>A0A1X7S5I7_ZYMT9</name>
<dbReference type="Proteomes" id="UP000215127">
    <property type="component" value="Chromosome 10"/>
</dbReference>
<evidence type="ECO:0000256" key="1">
    <source>
        <dbReference type="SAM" id="MobiDB-lite"/>
    </source>
</evidence>
<proteinExistence type="predicted"/>
<gene>
    <name evidence="2" type="ORF">ZT3D7_G10040</name>
</gene>
<reference evidence="2 3" key="1">
    <citation type="submission" date="2016-06" db="EMBL/GenBank/DDBJ databases">
        <authorList>
            <person name="Kjaerup R.B."/>
            <person name="Dalgaard T.S."/>
            <person name="Juul-Madsen H.R."/>
        </authorList>
    </citation>
    <scope>NUCLEOTIDE SEQUENCE [LARGE SCALE GENOMIC DNA]</scope>
</reference>
<dbReference type="AlphaFoldDB" id="A0A1X7S5I7"/>
<feature type="compositionally biased region" description="Basic and acidic residues" evidence="1">
    <location>
        <begin position="19"/>
        <end position="32"/>
    </location>
</feature>
<dbReference type="EMBL" id="LT853701">
    <property type="protein sequence ID" value="SMQ54885.1"/>
    <property type="molecule type" value="Genomic_DNA"/>
</dbReference>
<keyword evidence="3" id="KW-1185">Reference proteome</keyword>
<accession>A0A1X7S5I7</accession>
<organism evidence="2 3">
    <name type="scientific">Zymoseptoria tritici (strain ST99CH_3D7)</name>
    <dbReference type="NCBI Taxonomy" id="1276538"/>
    <lineage>
        <taxon>Eukaryota</taxon>
        <taxon>Fungi</taxon>
        <taxon>Dikarya</taxon>
        <taxon>Ascomycota</taxon>
        <taxon>Pezizomycotina</taxon>
        <taxon>Dothideomycetes</taxon>
        <taxon>Dothideomycetidae</taxon>
        <taxon>Mycosphaerellales</taxon>
        <taxon>Mycosphaerellaceae</taxon>
        <taxon>Zymoseptoria</taxon>
    </lineage>
</organism>
<sequence length="114" mass="12985">MAPTRRSTRVQQAPAVKQLQEKKKKEDAEAAKLKVTKKAPQPKTPLKGFTGIQSGRPFIIPRRPAVIPDVPGRLPQRYHDVVDLRRGFWELRDAMQRLEGVVERIVGFKYVSSL</sequence>
<feature type="region of interest" description="Disordered" evidence="1">
    <location>
        <begin position="1"/>
        <end position="50"/>
    </location>
</feature>
<evidence type="ECO:0000313" key="2">
    <source>
        <dbReference type="EMBL" id="SMQ54885.1"/>
    </source>
</evidence>
<protein>
    <submittedName>
        <fullName evidence="2">Uncharacterized protein</fullName>
    </submittedName>
</protein>
<evidence type="ECO:0000313" key="3">
    <source>
        <dbReference type="Proteomes" id="UP000215127"/>
    </source>
</evidence>